<dbReference type="PROSITE" id="PS50127">
    <property type="entry name" value="UBC_2"/>
    <property type="match status" value="1"/>
</dbReference>
<dbReference type="CDD" id="cd23814">
    <property type="entry name" value="UEV_AKTIP"/>
    <property type="match status" value="1"/>
</dbReference>
<feature type="region of interest" description="Disordered" evidence="1">
    <location>
        <begin position="147"/>
        <end position="184"/>
    </location>
</feature>
<accession>A0AAV9N8Z2</accession>
<reference evidence="3 4" key="1">
    <citation type="submission" date="2023-08" db="EMBL/GenBank/DDBJ databases">
        <title>Black Yeasts Isolated from many extreme environments.</title>
        <authorList>
            <person name="Coleine C."/>
            <person name="Stajich J.E."/>
            <person name="Selbmann L."/>
        </authorList>
    </citation>
    <scope>NUCLEOTIDE SEQUENCE [LARGE SCALE GENOMIC DNA]</scope>
    <source>
        <strain evidence="3 4">CCFEE 5792</strain>
    </source>
</reference>
<feature type="compositionally biased region" description="Polar residues" evidence="1">
    <location>
        <begin position="228"/>
        <end position="247"/>
    </location>
</feature>
<evidence type="ECO:0000313" key="3">
    <source>
        <dbReference type="EMBL" id="KAK5052018.1"/>
    </source>
</evidence>
<evidence type="ECO:0000259" key="2">
    <source>
        <dbReference type="PROSITE" id="PS50127"/>
    </source>
</evidence>
<keyword evidence="4" id="KW-1185">Reference proteome</keyword>
<protein>
    <recommendedName>
        <fullName evidence="2">UBC core domain-containing protein</fullName>
    </recommendedName>
</protein>
<dbReference type="InterPro" id="IPR016135">
    <property type="entry name" value="UBQ-conjugating_enzyme/RWD"/>
</dbReference>
<dbReference type="AlphaFoldDB" id="A0AAV9N8Z2"/>
<evidence type="ECO:0000256" key="1">
    <source>
        <dbReference type="SAM" id="MobiDB-lite"/>
    </source>
</evidence>
<feature type="compositionally biased region" description="Low complexity" evidence="1">
    <location>
        <begin position="248"/>
        <end position="263"/>
    </location>
</feature>
<gene>
    <name evidence="3" type="ORF">LTR84_002822</name>
</gene>
<dbReference type="GeneID" id="89971021"/>
<proteinExistence type="predicted"/>
<dbReference type="RefSeq" id="XP_064706032.1">
    <property type="nucleotide sequence ID" value="XM_064846422.1"/>
</dbReference>
<evidence type="ECO:0000313" key="4">
    <source>
        <dbReference type="Proteomes" id="UP001358417"/>
    </source>
</evidence>
<sequence length="389" mass="41000">MSTSTSTAPLLPTFRRQQLVLDFSSLRDECPDGIYLSLVPGKPSLWGGVFFVRNGPYAEAILRFQLSFPDTYPSTPPLVTFSTDVFHPLVVPMTTYTFSANVDTSSTVSASDEHRLPPGAFSLRYGFPDWFAQGGTLNDTSMARKTENESEDAEIAQVEGGKKSTQDPSTLPSSPERIPAQKDRKSTLLSLLHHINASFSDPSVLDALPLASAGNPGAWHAWRAHRNITNPTSSTNTATGADTLNTQTPGSATGSLSSTSPSSPKNPAAWKWDGVWESRVDSAIRESIAENTLFGSSGATGASGPATLGMGLFAGARGDSSGSRFGTSPGGAFGGMGSSAAGGVSNLDDRQRSQALADRQIRFAKLPDDGLLDVRRRVGLAASVVEGGR</sequence>
<feature type="region of interest" description="Disordered" evidence="1">
    <location>
        <begin position="228"/>
        <end position="270"/>
    </location>
</feature>
<dbReference type="Proteomes" id="UP001358417">
    <property type="component" value="Unassembled WGS sequence"/>
</dbReference>
<dbReference type="Gene3D" id="3.10.110.10">
    <property type="entry name" value="Ubiquitin Conjugating Enzyme"/>
    <property type="match status" value="1"/>
</dbReference>
<feature type="domain" description="UBC core" evidence="2">
    <location>
        <begin position="14"/>
        <end position="187"/>
    </location>
</feature>
<dbReference type="EMBL" id="JAVRRD010000014">
    <property type="protein sequence ID" value="KAK5052018.1"/>
    <property type="molecule type" value="Genomic_DNA"/>
</dbReference>
<dbReference type="SUPFAM" id="SSF54495">
    <property type="entry name" value="UBC-like"/>
    <property type="match status" value="1"/>
</dbReference>
<organism evidence="3 4">
    <name type="scientific">Exophiala bonariae</name>
    <dbReference type="NCBI Taxonomy" id="1690606"/>
    <lineage>
        <taxon>Eukaryota</taxon>
        <taxon>Fungi</taxon>
        <taxon>Dikarya</taxon>
        <taxon>Ascomycota</taxon>
        <taxon>Pezizomycotina</taxon>
        <taxon>Eurotiomycetes</taxon>
        <taxon>Chaetothyriomycetidae</taxon>
        <taxon>Chaetothyriales</taxon>
        <taxon>Herpotrichiellaceae</taxon>
        <taxon>Exophiala</taxon>
    </lineage>
</organism>
<name>A0AAV9N8Z2_9EURO</name>
<dbReference type="InterPro" id="IPR000608">
    <property type="entry name" value="UBC"/>
</dbReference>
<comment type="caution">
    <text evidence="3">The sequence shown here is derived from an EMBL/GenBank/DDBJ whole genome shotgun (WGS) entry which is preliminary data.</text>
</comment>
<dbReference type="Pfam" id="PF00179">
    <property type="entry name" value="UQ_con"/>
    <property type="match status" value="1"/>
</dbReference>